<dbReference type="InterPro" id="IPR023299">
    <property type="entry name" value="ATPase_P-typ_cyto_dom_N"/>
</dbReference>
<evidence type="ECO:0008006" key="12">
    <source>
        <dbReference type="Google" id="ProtNLM"/>
    </source>
</evidence>
<dbReference type="Gene3D" id="3.40.50.1000">
    <property type="entry name" value="HAD superfamily/HAD-like"/>
    <property type="match status" value="1"/>
</dbReference>
<evidence type="ECO:0000313" key="10">
    <source>
        <dbReference type="EMBL" id="RYR15330.1"/>
    </source>
</evidence>
<organism evidence="10 11">
    <name type="scientific">Arachis hypogaea</name>
    <name type="common">Peanut</name>
    <dbReference type="NCBI Taxonomy" id="3818"/>
    <lineage>
        <taxon>Eukaryota</taxon>
        <taxon>Viridiplantae</taxon>
        <taxon>Streptophyta</taxon>
        <taxon>Embryophyta</taxon>
        <taxon>Tracheophyta</taxon>
        <taxon>Spermatophyta</taxon>
        <taxon>Magnoliopsida</taxon>
        <taxon>eudicotyledons</taxon>
        <taxon>Gunneridae</taxon>
        <taxon>Pentapetalae</taxon>
        <taxon>rosids</taxon>
        <taxon>fabids</taxon>
        <taxon>Fabales</taxon>
        <taxon>Fabaceae</taxon>
        <taxon>Papilionoideae</taxon>
        <taxon>50 kb inversion clade</taxon>
        <taxon>dalbergioids sensu lato</taxon>
        <taxon>Dalbergieae</taxon>
        <taxon>Pterocarpus clade</taxon>
        <taxon>Arachis</taxon>
    </lineage>
</organism>
<dbReference type="InterPro" id="IPR018097">
    <property type="entry name" value="EGF_Ca-bd_CS"/>
</dbReference>
<gene>
    <name evidence="10" type="ORF">Ahy_B04g072074</name>
</gene>
<evidence type="ECO:0000256" key="6">
    <source>
        <dbReference type="ARBA" id="ARBA00023157"/>
    </source>
</evidence>
<keyword evidence="2" id="KW-0812">Transmembrane</keyword>
<evidence type="ECO:0000256" key="1">
    <source>
        <dbReference type="ARBA" id="ARBA00004370"/>
    </source>
</evidence>
<feature type="compositionally biased region" description="Basic residues" evidence="8">
    <location>
        <begin position="155"/>
        <end position="164"/>
    </location>
</feature>
<keyword evidence="11" id="KW-1185">Reference proteome</keyword>
<dbReference type="InterPro" id="IPR036651">
    <property type="entry name" value="Gln_synt_N_sf"/>
</dbReference>
<dbReference type="GO" id="GO:0000166">
    <property type="term" value="F:nucleotide binding"/>
    <property type="evidence" value="ECO:0007669"/>
    <property type="project" value="InterPro"/>
</dbReference>
<feature type="signal peptide" evidence="9">
    <location>
        <begin position="1"/>
        <end position="15"/>
    </location>
</feature>
<dbReference type="PROSITE" id="PS00154">
    <property type="entry name" value="ATPASE_E1_E2"/>
    <property type="match status" value="1"/>
</dbReference>
<dbReference type="Gene3D" id="1.20.1110.10">
    <property type="entry name" value="Calcium-transporting ATPase, transmembrane domain"/>
    <property type="match status" value="1"/>
</dbReference>
<sequence>MVLALVKLLLKIVNSSYTSPQAIFKDPFRRGENILVICDAYTPAGEPIPTNKRHNVAKIFSHPYGQVSPKVQRNHHRRNTESTLETKQKESFAGIETARTPSVCWFDTKILVTLFVHGIGESIGGDPKQEVGPEFRQGAEDAASSGDGKIAKGGQAKKKSKKRHRLLDHELESLMPAKSNHESFRSLAVANPPWMLPPLPLPSIALKNMMEELNKRISDLEERIAKEESDKLIIVREEKEARNAAEKVCKEKSADLERIQDKKSAAERMGCLALGTKRMARLNAIVRSLPSVETLGCTTVICSDKTGTLTTNMMSVAKLTEFSLCVKEFIVNGCRCPVGFHGDGYKCEDVDECKDRSACQCDGCTCKNTWGSYDCKCKGNVFYMREQDGTVIKSVDRELTIGTLNFPHHTQQKMEGTAPISEGLLLSKIFQVLR</sequence>
<dbReference type="EMBL" id="SDMP01000014">
    <property type="protein sequence ID" value="RYR15330.1"/>
    <property type="molecule type" value="Genomic_DNA"/>
</dbReference>
<dbReference type="SUPFAM" id="SSF81665">
    <property type="entry name" value="Calcium ATPase, transmembrane domain M"/>
    <property type="match status" value="1"/>
</dbReference>
<proteinExistence type="predicted"/>
<name>A0A444ZMD1_ARAHY</name>
<evidence type="ECO:0000256" key="4">
    <source>
        <dbReference type="ARBA" id="ARBA00022989"/>
    </source>
</evidence>
<dbReference type="Gene3D" id="3.10.20.70">
    <property type="entry name" value="Glutamine synthetase, N-terminal domain"/>
    <property type="match status" value="1"/>
</dbReference>
<dbReference type="GO" id="GO:0006542">
    <property type="term" value="P:glutamine biosynthetic process"/>
    <property type="evidence" value="ECO:0007669"/>
    <property type="project" value="InterPro"/>
</dbReference>
<dbReference type="GO" id="GO:0016020">
    <property type="term" value="C:membrane"/>
    <property type="evidence" value="ECO:0007669"/>
    <property type="project" value="UniProtKB-SubCell"/>
</dbReference>
<protein>
    <recommendedName>
        <fullName evidence="12">EGF-like calcium-binding domain-containing protein</fullName>
    </recommendedName>
</protein>
<keyword evidence="6" id="KW-1015">Disulfide bond</keyword>
<feature type="chain" id="PRO_5019234241" description="EGF-like calcium-binding domain-containing protein" evidence="9">
    <location>
        <begin position="16"/>
        <end position="434"/>
    </location>
</feature>
<dbReference type="SUPFAM" id="SSF54368">
    <property type="entry name" value="Glutamine synthetase, N-terminal domain"/>
    <property type="match status" value="1"/>
</dbReference>
<evidence type="ECO:0000256" key="5">
    <source>
        <dbReference type="ARBA" id="ARBA00023136"/>
    </source>
</evidence>
<dbReference type="PANTHER" id="PTHR42861">
    <property type="entry name" value="CALCIUM-TRANSPORTING ATPASE"/>
    <property type="match status" value="1"/>
</dbReference>
<feature type="region of interest" description="Disordered" evidence="8">
    <location>
        <begin position="123"/>
        <end position="164"/>
    </location>
</feature>
<accession>A0A444ZMD1</accession>
<keyword evidence="4" id="KW-1133">Transmembrane helix</keyword>
<reference evidence="10 11" key="1">
    <citation type="submission" date="2019-01" db="EMBL/GenBank/DDBJ databases">
        <title>Sequencing of cultivated peanut Arachis hypogaea provides insights into genome evolution and oil improvement.</title>
        <authorList>
            <person name="Chen X."/>
        </authorList>
    </citation>
    <scope>NUCLEOTIDE SEQUENCE [LARGE SCALE GENOMIC DNA]</scope>
    <source>
        <strain evidence="11">cv. Fuhuasheng</strain>
        <tissue evidence="10">Leaves</tissue>
    </source>
</reference>
<dbReference type="Gene3D" id="3.40.1110.10">
    <property type="entry name" value="Calcium-transporting ATPase, cytoplasmic domain N"/>
    <property type="match status" value="1"/>
</dbReference>
<dbReference type="GO" id="GO:0005509">
    <property type="term" value="F:calcium ion binding"/>
    <property type="evidence" value="ECO:0007669"/>
    <property type="project" value="InterPro"/>
</dbReference>
<evidence type="ECO:0000256" key="8">
    <source>
        <dbReference type="SAM" id="MobiDB-lite"/>
    </source>
</evidence>
<keyword evidence="9" id="KW-0732">Signal</keyword>
<dbReference type="Proteomes" id="UP000289738">
    <property type="component" value="Chromosome B04"/>
</dbReference>
<keyword evidence="7" id="KW-0175">Coiled coil</keyword>
<dbReference type="AlphaFoldDB" id="A0A444ZMD1"/>
<evidence type="ECO:0000256" key="9">
    <source>
        <dbReference type="SAM" id="SignalP"/>
    </source>
</evidence>
<dbReference type="CDD" id="cd00054">
    <property type="entry name" value="EGF_CA"/>
    <property type="match status" value="1"/>
</dbReference>
<comment type="subcellular location">
    <subcellularLocation>
        <location evidence="1">Membrane</location>
    </subcellularLocation>
</comment>
<feature type="coiled-coil region" evidence="7">
    <location>
        <begin position="203"/>
        <end position="269"/>
    </location>
</feature>
<comment type="caution">
    <text evidence="10">The sequence shown here is derived from an EMBL/GenBank/DDBJ whole genome shotgun (WGS) entry which is preliminary data.</text>
</comment>
<keyword evidence="3" id="KW-0460">Magnesium</keyword>
<feature type="region of interest" description="Disordered" evidence="8">
    <location>
        <begin position="69"/>
        <end position="88"/>
    </location>
</feature>
<keyword evidence="5" id="KW-0472">Membrane</keyword>
<dbReference type="InterPro" id="IPR023214">
    <property type="entry name" value="HAD_sf"/>
</dbReference>
<evidence type="ECO:0000256" key="2">
    <source>
        <dbReference type="ARBA" id="ARBA00022692"/>
    </source>
</evidence>
<dbReference type="GO" id="GO:0004356">
    <property type="term" value="F:glutamine synthetase activity"/>
    <property type="evidence" value="ECO:0007669"/>
    <property type="project" value="InterPro"/>
</dbReference>
<evidence type="ECO:0000313" key="11">
    <source>
        <dbReference type="Proteomes" id="UP000289738"/>
    </source>
</evidence>
<dbReference type="InterPro" id="IPR023298">
    <property type="entry name" value="ATPase_P-typ_TM_dom_sf"/>
</dbReference>
<dbReference type="InterPro" id="IPR018303">
    <property type="entry name" value="ATPase_P-typ_P_site"/>
</dbReference>
<evidence type="ECO:0000256" key="7">
    <source>
        <dbReference type="SAM" id="Coils"/>
    </source>
</evidence>
<feature type="compositionally biased region" description="Basic and acidic residues" evidence="8">
    <location>
        <begin position="127"/>
        <end position="139"/>
    </location>
</feature>
<dbReference type="PROSITE" id="PS01187">
    <property type="entry name" value="EGF_CA"/>
    <property type="match status" value="1"/>
</dbReference>
<evidence type="ECO:0000256" key="3">
    <source>
        <dbReference type="ARBA" id="ARBA00022842"/>
    </source>
</evidence>